<dbReference type="InterPro" id="IPR014710">
    <property type="entry name" value="RmlC-like_jellyroll"/>
</dbReference>
<dbReference type="EMBL" id="BBLT01000009">
    <property type="protein sequence ID" value="GAL86754.1"/>
    <property type="molecule type" value="Genomic_DNA"/>
</dbReference>
<dbReference type="SUPFAM" id="SSF51206">
    <property type="entry name" value="cAMP-binding domain-like"/>
    <property type="match status" value="1"/>
</dbReference>
<organism evidence="2 3">
    <name type="scientific">Sporocytophaga myxococcoides</name>
    <dbReference type="NCBI Taxonomy" id="153721"/>
    <lineage>
        <taxon>Bacteria</taxon>
        <taxon>Pseudomonadati</taxon>
        <taxon>Bacteroidota</taxon>
        <taxon>Cytophagia</taxon>
        <taxon>Cytophagales</taxon>
        <taxon>Cytophagaceae</taxon>
        <taxon>Sporocytophaga</taxon>
    </lineage>
</organism>
<dbReference type="Proteomes" id="UP000030185">
    <property type="component" value="Unassembled WGS sequence"/>
</dbReference>
<dbReference type="Pfam" id="PF00027">
    <property type="entry name" value="cNMP_binding"/>
    <property type="match status" value="1"/>
</dbReference>
<dbReference type="eggNOG" id="COG0664">
    <property type="taxonomic scope" value="Bacteria"/>
</dbReference>
<keyword evidence="3" id="KW-1185">Reference proteome</keyword>
<proteinExistence type="predicted"/>
<dbReference type="PROSITE" id="PS50042">
    <property type="entry name" value="CNMP_BINDING_3"/>
    <property type="match status" value="1"/>
</dbReference>
<sequence>MEEKGIQISKEDIKTVSEHTRTVSIEKGTTFMKQGVPVKRLYFLISGTVRLYVDHRTHQTTMDFISWNEFVSTFVYVQNEVPSAVALDALTDVTALFWEKDDIIFLKKHTKVFNDIENVMLDALLQWNLQREIDFRNLSPEERYLKLYEIQPRVVQQVPLKYIASYLGIHQDSLSRIRKKIIMKRA</sequence>
<accession>A0A098LJY5</accession>
<dbReference type="AlphaFoldDB" id="A0A098LJY5"/>
<protein>
    <submittedName>
        <fullName evidence="2">Cyclic nucleotide-binding protein</fullName>
    </submittedName>
</protein>
<dbReference type="CDD" id="cd00038">
    <property type="entry name" value="CAP_ED"/>
    <property type="match status" value="1"/>
</dbReference>
<dbReference type="Gene3D" id="2.60.120.10">
    <property type="entry name" value="Jelly Rolls"/>
    <property type="match status" value="1"/>
</dbReference>
<evidence type="ECO:0000313" key="3">
    <source>
        <dbReference type="Proteomes" id="UP000030185"/>
    </source>
</evidence>
<evidence type="ECO:0000313" key="2">
    <source>
        <dbReference type="EMBL" id="GAL86754.1"/>
    </source>
</evidence>
<reference evidence="2 3" key="1">
    <citation type="submission" date="2014-09" db="EMBL/GenBank/DDBJ databases">
        <title>Sporocytophaga myxococcoides PG-01 genome sequencing.</title>
        <authorList>
            <person name="Liu L."/>
            <person name="Gao P.J."/>
            <person name="Chen G.J."/>
            <person name="Wang L.S."/>
        </authorList>
    </citation>
    <scope>NUCLEOTIDE SEQUENCE [LARGE SCALE GENOMIC DNA]</scope>
    <source>
        <strain evidence="2 3">PG-01</strain>
    </source>
</reference>
<dbReference type="InterPro" id="IPR018490">
    <property type="entry name" value="cNMP-bd_dom_sf"/>
</dbReference>
<dbReference type="STRING" id="153721.MYP_3984"/>
<name>A0A098LJY5_9BACT</name>
<evidence type="ECO:0000259" key="1">
    <source>
        <dbReference type="PROSITE" id="PS50042"/>
    </source>
</evidence>
<gene>
    <name evidence="2" type="ORF">MYP_3984</name>
</gene>
<feature type="domain" description="Cyclic nucleotide-binding" evidence="1">
    <location>
        <begin position="8"/>
        <end position="93"/>
    </location>
</feature>
<dbReference type="InterPro" id="IPR000595">
    <property type="entry name" value="cNMP-bd_dom"/>
</dbReference>
<comment type="caution">
    <text evidence="2">The sequence shown here is derived from an EMBL/GenBank/DDBJ whole genome shotgun (WGS) entry which is preliminary data.</text>
</comment>